<organism evidence="8 9">
    <name type="scientific">Rhynchospora pubera</name>
    <dbReference type="NCBI Taxonomy" id="906938"/>
    <lineage>
        <taxon>Eukaryota</taxon>
        <taxon>Viridiplantae</taxon>
        <taxon>Streptophyta</taxon>
        <taxon>Embryophyta</taxon>
        <taxon>Tracheophyta</taxon>
        <taxon>Spermatophyta</taxon>
        <taxon>Magnoliopsida</taxon>
        <taxon>Liliopsida</taxon>
        <taxon>Poales</taxon>
        <taxon>Cyperaceae</taxon>
        <taxon>Cyperoideae</taxon>
        <taxon>Rhynchosporeae</taxon>
        <taxon>Rhynchospora</taxon>
    </lineage>
</organism>
<evidence type="ECO:0000256" key="1">
    <source>
        <dbReference type="ARBA" id="ARBA00022574"/>
    </source>
</evidence>
<evidence type="ECO:0000256" key="7">
    <source>
        <dbReference type="PROSITE-ProRule" id="PRU00221"/>
    </source>
</evidence>
<keyword evidence="9" id="KW-1185">Reference proteome</keyword>
<keyword evidence="5" id="KW-0131">Cell cycle</keyword>
<dbReference type="AlphaFoldDB" id="A0AAV8DDP1"/>
<evidence type="ECO:0000256" key="4">
    <source>
        <dbReference type="ARBA" id="ARBA00022776"/>
    </source>
</evidence>
<dbReference type="SMART" id="SM00320">
    <property type="entry name" value="WD40"/>
    <property type="match status" value="4"/>
</dbReference>
<keyword evidence="3" id="KW-0677">Repeat</keyword>
<evidence type="ECO:0000256" key="2">
    <source>
        <dbReference type="ARBA" id="ARBA00022618"/>
    </source>
</evidence>
<accession>A0AAV8DDP1</accession>
<dbReference type="PROSITE" id="PS50082">
    <property type="entry name" value="WD_REPEATS_2"/>
    <property type="match status" value="2"/>
</dbReference>
<dbReference type="InterPro" id="IPR015943">
    <property type="entry name" value="WD40/YVTN_repeat-like_dom_sf"/>
</dbReference>
<dbReference type="GO" id="GO:0010997">
    <property type="term" value="F:anaphase-promoting complex binding"/>
    <property type="evidence" value="ECO:0007669"/>
    <property type="project" value="InterPro"/>
</dbReference>
<dbReference type="InterPro" id="IPR036322">
    <property type="entry name" value="WD40_repeat_dom_sf"/>
</dbReference>
<proteinExistence type="predicted"/>
<dbReference type="PANTHER" id="PTHR19918">
    <property type="entry name" value="CELL DIVISION CYCLE 20 CDC20 FIZZY -RELATED"/>
    <property type="match status" value="1"/>
</dbReference>
<dbReference type="GO" id="GO:0031145">
    <property type="term" value="P:anaphase-promoting complex-dependent catabolic process"/>
    <property type="evidence" value="ECO:0007669"/>
    <property type="project" value="TreeGrafter"/>
</dbReference>
<dbReference type="Pfam" id="PF00400">
    <property type="entry name" value="WD40"/>
    <property type="match status" value="3"/>
</dbReference>
<comment type="caution">
    <text evidence="8">The sequence shown here is derived from an EMBL/GenBank/DDBJ whole genome shotgun (WGS) entry which is preliminary data.</text>
</comment>
<reference evidence="8" key="1">
    <citation type="submission" date="2022-08" db="EMBL/GenBank/DDBJ databases">
        <authorList>
            <person name="Marques A."/>
        </authorList>
    </citation>
    <scope>NUCLEOTIDE SEQUENCE</scope>
    <source>
        <strain evidence="8">RhyPub2mFocal</strain>
        <tissue evidence="8">Leaves</tissue>
    </source>
</reference>
<dbReference type="GO" id="GO:0005680">
    <property type="term" value="C:anaphase-promoting complex"/>
    <property type="evidence" value="ECO:0007669"/>
    <property type="project" value="TreeGrafter"/>
</dbReference>
<name>A0AAV8DDP1_9POAL</name>
<dbReference type="GO" id="GO:0051301">
    <property type="term" value="P:cell division"/>
    <property type="evidence" value="ECO:0007669"/>
    <property type="project" value="UniProtKB-KW"/>
</dbReference>
<dbReference type="GO" id="GO:1990757">
    <property type="term" value="F:ubiquitin ligase activator activity"/>
    <property type="evidence" value="ECO:0007669"/>
    <property type="project" value="TreeGrafter"/>
</dbReference>
<dbReference type="InterPro" id="IPR033010">
    <property type="entry name" value="Cdc20/Fizzy"/>
</dbReference>
<dbReference type="Proteomes" id="UP001140206">
    <property type="component" value="Chromosome 4"/>
</dbReference>
<evidence type="ECO:0000313" key="8">
    <source>
        <dbReference type="EMBL" id="KAJ4764742.1"/>
    </source>
</evidence>
<keyword evidence="2" id="KW-0132">Cell division</keyword>
<dbReference type="InterPro" id="IPR001680">
    <property type="entry name" value="WD40_rpt"/>
</dbReference>
<evidence type="ECO:0008006" key="10">
    <source>
        <dbReference type="Google" id="ProtNLM"/>
    </source>
</evidence>
<sequence length="393" mass="43408">MDANFSQGSVPDVHVRSWRRLPRASSRPTTHYYGDRFIPLRGGRNMEIVEALLNIPTKDESTAELSPSRAAYRKLLADTMLQGSTRVLCFSNRPRTPLKSSLEPPTPTNIQRVAKKRRHIPQGPKQTLDVPNVIADDQLNVLDWGSEDILAIALDDAVYLWNDANESITELVTVTGSSAPITSVSWAPDGRHLATGQSYATVVLYDVTAMKPFMTLYGLSTSWVGSLAWNNNHLLTTGGADGLIKTNDIRSMRPVVNRYRGHDDAVCGLQWSPCGKHLASGGGGKINSSIYGTSQGQMTFLLFTGSMTTLQLLEGGHRIRSVWLVVEQEGTRTVEFTWTDSVLYMSQSPDGCKVASASDDETLNLWQINEKSTEKKAPKSYHVGPTNMYSYIR</sequence>
<evidence type="ECO:0000256" key="6">
    <source>
        <dbReference type="ARBA" id="ARBA00023425"/>
    </source>
</evidence>
<evidence type="ECO:0000256" key="5">
    <source>
        <dbReference type="ARBA" id="ARBA00023306"/>
    </source>
</evidence>
<dbReference type="EMBL" id="JAMFTS010000004">
    <property type="protein sequence ID" value="KAJ4764742.1"/>
    <property type="molecule type" value="Genomic_DNA"/>
</dbReference>
<dbReference type="Gene3D" id="2.130.10.10">
    <property type="entry name" value="YVTN repeat-like/Quinoprotein amine dehydrogenase"/>
    <property type="match status" value="2"/>
</dbReference>
<evidence type="ECO:0000313" key="9">
    <source>
        <dbReference type="Proteomes" id="UP001140206"/>
    </source>
</evidence>
<evidence type="ECO:0000256" key="3">
    <source>
        <dbReference type="ARBA" id="ARBA00022737"/>
    </source>
</evidence>
<protein>
    <recommendedName>
        <fullName evidence="10">Anaphase-promoting complex subunit 4 WD40 domain-containing protein</fullName>
    </recommendedName>
</protein>
<keyword evidence="4" id="KW-0498">Mitosis</keyword>
<dbReference type="SUPFAM" id="SSF50978">
    <property type="entry name" value="WD40 repeat-like"/>
    <property type="match status" value="1"/>
</dbReference>
<dbReference type="GO" id="GO:1905786">
    <property type="term" value="P:positive regulation of anaphase-promoting complex-dependent catabolic process"/>
    <property type="evidence" value="ECO:0007669"/>
    <property type="project" value="TreeGrafter"/>
</dbReference>
<feature type="repeat" description="WD" evidence="7">
    <location>
        <begin position="174"/>
        <end position="215"/>
    </location>
</feature>
<feature type="repeat" description="WD" evidence="7">
    <location>
        <begin position="339"/>
        <end position="376"/>
    </location>
</feature>
<comment type="function">
    <text evidence="6">Component of the anaphase promoting complex/cyclosome (APC/C), a cell cycle-regulated E3 ubiquitin-protein ligase complex that controls progression through mitosis and the G1 phase of the cell cycle.</text>
</comment>
<gene>
    <name evidence="8" type="ORF">LUZ62_075117</name>
</gene>
<dbReference type="PANTHER" id="PTHR19918:SF8">
    <property type="entry name" value="FI02843P"/>
    <property type="match status" value="1"/>
</dbReference>
<keyword evidence="1 7" id="KW-0853">WD repeat</keyword>